<evidence type="ECO:0000256" key="3">
    <source>
        <dbReference type="ARBA" id="ARBA00022490"/>
    </source>
</evidence>
<dbReference type="InterPro" id="IPR039315">
    <property type="entry name" value="CheW"/>
</dbReference>
<organism evidence="5 6">
    <name type="scientific">Sphingomonas melonis</name>
    <dbReference type="NCBI Taxonomy" id="152682"/>
    <lineage>
        <taxon>Bacteria</taxon>
        <taxon>Pseudomonadati</taxon>
        <taxon>Pseudomonadota</taxon>
        <taxon>Alphaproteobacteria</taxon>
        <taxon>Sphingomonadales</taxon>
        <taxon>Sphingomonadaceae</taxon>
        <taxon>Sphingomonas</taxon>
    </lineage>
</organism>
<feature type="domain" description="CheW-like" evidence="4">
    <location>
        <begin position="379"/>
        <end position="521"/>
    </location>
</feature>
<dbReference type="Gene3D" id="2.30.30.40">
    <property type="entry name" value="SH3 Domains"/>
    <property type="match status" value="3"/>
</dbReference>
<dbReference type="AlphaFoldDB" id="A0A7Y9FS42"/>
<dbReference type="PANTHER" id="PTHR22617:SF45">
    <property type="entry name" value="CHEMOTAXIS PROTEIN CHEW"/>
    <property type="match status" value="1"/>
</dbReference>
<keyword evidence="3" id="KW-0963">Cytoplasm</keyword>
<evidence type="ECO:0000313" key="6">
    <source>
        <dbReference type="Proteomes" id="UP000517753"/>
    </source>
</evidence>
<dbReference type="CDD" id="cd00732">
    <property type="entry name" value="CheW"/>
    <property type="match status" value="1"/>
</dbReference>
<dbReference type="GO" id="GO:0006935">
    <property type="term" value="P:chemotaxis"/>
    <property type="evidence" value="ECO:0007669"/>
    <property type="project" value="InterPro"/>
</dbReference>
<dbReference type="SUPFAM" id="SSF50341">
    <property type="entry name" value="CheW-like"/>
    <property type="match status" value="3"/>
</dbReference>
<dbReference type="Pfam" id="PF01584">
    <property type="entry name" value="CheW"/>
    <property type="match status" value="3"/>
</dbReference>
<dbReference type="GO" id="GO:0005829">
    <property type="term" value="C:cytosol"/>
    <property type="evidence" value="ECO:0007669"/>
    <property type="project" value="TreeGrafter"/>
</dbReference>
<evidence type="ECO:0000256" key="1">
    <source>
        <dbReference type="ARBA" id="ARBA00004496"/>
    </source>
</evidence>
<evidence type="ECO:0000256" key="2">
    <source>
        <dbReference type="ARBA" id="ARBA00021483"/>
    </source>
</evidence>
<reference evidence="5 6" key="1">
    <citation type="submission" date="2020-07" db="EMBL/GenBank/DDBJ databases">
        <authorList>
            <person name="Partida-Martinez L."/>
            <person name="Huntemann M."/>
            <person name="Clum A."/>
            <person name="Wang J."/>
            <person name="Palaniappan K."/>
            <person name="Ritter S."/>
            <person name="Chen I.-M."/>
            <person name="Stamatis D."/>
            <person name="Reddy T."/>
            <person name="O'Malley R."/>
            <person name="Daum C."/>
            <person name="Shapiro N."/>
            <person name="Ivanova N."/>
            <person name="Kyrpides N."/>
            <person name="Woyke T."/>
        </authorList>
    </citation>
    <scope>NUCLEOTIDE SEQUENCE [LARGE SCALE GENOMIC DNA]</scope>
    <source>
        <strain evidence="5 6">AS2.3</strain>
    </source>
</reference>
<comment type="subcellular location">
    <subcellularLocation>
        <location evidence="1">Cytoplasm</location>
    </subcellularLocation>
</comment>
<proteinExistence type="predicted"/>
<dbReference type="SMART" id="SM00260">
    <property type="entry name" value="CheW"/>
    <property type="match status" value="3"/>
</dbReference>
<evidence type="ECO:0000313" key="5">
    <source>
        <dbReference type="EMBL" id="NYD92122.1"/>
    </source>
</evidence>
<dbReference type="RefSeq" id="WP_179510515.1">
    <property type="nucleotide sequence ID" value="NZ_JACCBY010000009.1"/>
</dbReference>
<keyword evidence="6" id="KW-1185">Reference proteome</keyword>
<dbReference type="EMBL" id="JACCBY010000009">
    <property type="protein sequence ID" value="NYD92122.1"/>
    <property type="molecule type" value="Genomic_DNA"/>
</dbReference>
<name>A0A7Y9FS42_9SPHN</name>
<dbReference type="InterPro" id="IPR002545">
    <property type="entry name" value="CheW-lke_dom"/>
</dbReference>
<dbReference type="Gene3D" id="2.40.50.180">
    <property type="entry name" value="CheA-289, Domain 4"/>
    <property type="match status" value="3"/>
</dbReference>
<gene>
    <name evidence="5" type="ORF">HD841_003942</name>
</gene>
<evidence type="ECO:0000259" key="4">
    <source>
        <dbReference type="PROSITE" id="PS50851"/>
    </source>
</evidence>
<dbReference type="PANTHER" id="PTHR22617">
    <property type="entry name" value="CHEMOTAXIS SENSOR HISTIDINE KINASE-RELATED"/>
    <property type="match status" value="1"/>
</dbReference>
<reference evidence="5 6" key="2">
    <citation type="submission" date="2020-08" db="EMBL/GenBank/DDBJ databases">
        <title>The Agave Microbiome: Exploring the role of microbial communities in plant adaptations to desert environments.</title>
        <authorList>
            <person name="Partida-Martinez L.P."/>
        </authorList>
    </citation>
    <scope>NUCLEOTIDE SEQUENCE [LARGE SCALE GENOMIC DNA]</scope>
    <source>
        <strain evidence="5 6">AS2.3</strain>
    </source>
</reference>
<feature type="domain" description="CheW-like" evidence="4">
    <location>
        <begin position="198"/>
        <end position="348"/>
    </location>
</feature>
<sequence length="533" mass="57048">MTETTTITAEDVTSAVPMAAPHERGDLCQFVIFHSAGEMFAVPLAQVKEIIRVPDVVRMPLSPPALMGLANLRGTVLPVLDLRNLFGLPPVLTDDASRVVVLDHGHPVGLMVDRVANVVTVERERLEPVTQVQATIDTELLTGMIKEEDGRSIVMVLDVSKSIGRTFAAQDAALRFADVSGPTAVTLDQDAADAAADEDQLVSFEVDGQEYAFPIGEVQEIVQLPAAITQVPGTPGHVLGVTTLRNRLLPLVSLRTMFGMPVEAFTDANKVVVVSLPGEQDGETLSVGVVMDKVKAVLRVERALVEPVPAALQSRDGHSDIRAICRLDDGRRLVSVLSADAMFDVDELRALRAAQGTAGAAQDGAAEGASTMSDTAPEDAQYVIFRLMGEEYGVPVEAVQEIVRVPDQLTHVPGTPDFVEGVINLRGTVLPVIDQRRRFGLEEATRSDRQRIMVFTIHGQHVGFIVDSVSEVGRIPDATISPAPDLSGARAKVVRGVANLTAQNRMIQLLDVDCLIEPATDVLPPLPQSAIAA</sequence>
<comment type="caution">
    <text evidence="5">The sequence shown here is derived from an EMBL/GenBank/DDBJ whole genome shotgun (WGS) entry which is preliminary data.</text>
</comment>
<accession>A0A7Y9FS42</accession>
<dbReference type="GO" id="GO:0007165">
    <property type="term" value="P:signal transduction"/>
    <property type="evidence" value="ECO:0007669"/>
    <property type="project" value="InterPro"/>
</dbReference>
<dbReference type="PROSITE" id="PS50851">
    <property type="entry name" value="CHEW"/>
    <property type="match status" value="3"/>
</dbReference>
<dbReference type="Proteomes" id="UP000517753">
    <property type="component" value="Unassembled WGS sequence"/>
</dbReference>
<feature type="domain" description="CheW-like" evidence="4">
    <location>
        <begin position="27"/>
        <end position="168"/>
    </location>
</feature>
<dbReference type="InterPro" id="IPR036061">
    <property type="entry name" value="CheW-like_dom_sf"/>
</dbReference>
<protein>
    <recommendedName>
        <fullName evidence="2">Chemotaxis protein CheW</fullName>
    </recommendedName>
</protein>